<feature type="domain" description="Malate synthase TIM barrel" evidence="14">
    <location>
        <begin position="338"/>
        <end position="573"/>
    </location>
</feature>
<feature type="domain" description="Malate synthase N-terminal" evidence="15">
    <location>
        <begin position="20"/>
        <end position="76"/>
    </location>
</feature>
<feature type="binding site" evidence="10">
    <location>
        <position position="119"/>
    </location>
    <ligand>
        <name>acetyl-CoA</name>
        <dbReference type="ChEBI" id="CHEBI:57288"/>
    </ligand>
</feature>
<dbReference type="GO" id="GO:0005829">
    <property type="term" value="C:cytosol"/>
    <property type="evidence" value="ECO:0007669"/>
    <property type="project" value="TreeGrafter"/>
</dbReference>
<dbReference type="Gene3D" id="3.20.20.360">
    <property type="entry name" value="Malate synthase, domain 3"/>
    <property type="match status" value="2"/>
</dbReference>
<evidence type="ECO:0000313" key="19">
    <source>
        <dbReference type="Proteomes" id="UP000613840"/>
    </source>
</evidence>
<evidence type="ECO:0000259" key="17">
    <source>
        <dbReference type="Pfam" id="PF20659"/>
    </source>
</evidence>
<feature type="domain" description="Malate synthase C-terminal" evidence="17">
    <location>
        <begin position="592"/>
        <end position="672"/>
    </location>
</feature>
<dbReference type="GO" id="GO:0004474">
    <property type="term" value="F:malate synthase activity"/>
    <property type="evidence" value="ECO:0007669"/>
    <property type="project" value="UniProtKB-UniRule"/>
</dbReference>
<comment type="function">
    <text evidence="10">Involved in the glycolate utilization. Catalyzes the condensation and subsequent hydrolysis of acetyl-coenzyme A (acetyl-CoA) and glyoxylate to form malate and CoA.</text>
</comment>
<dbReference type="Proteomes" id="UP000613840">
    <property type="component" value="Unassembled WGS sequence"/>
</dbReference>
<dbReference type="RefSeq" id="WP_188896536.1">
    <property type="nucleotide sequence ID" value="NZ_BMMZ01000009.1"/>
</dbReference>
<evidence type="ECO:0000256" key="7">
    <source>
        <dbReference type="ARBA" id="ARBA00022842"/>
    </source>
</evidence>
<keyword evidence="5 10" id="KW-0808">Transferase</keyword>
<gene>
    <name evidence="10 18" type="primary">glcB</name>
    <name evidence="18" type="ORF">GCM10011575_33580</name>
</gene>
<comment type="caution">
    <text evidence="18">The sequence shown here is derived from an EMBL/GenBank/DDBJ whole genome shotgun (WGS) entry which is preliminary data.</text>
</comment>
<keyword evidence="2 10" id="KW-0329">Glyoxylate bypass</keyword>
<evidence type="ECO:0000259" key="14">
    <source>
        <dbReference type="Pfam" id="PF01274"/>
    </source>
</evidence>
<name>A0A917W5P8_9ACTN</name>
<dbReference type="Pfam" id="PF01274">
    <property type="entry name" value="MS_TIM-barrel"/>
    <property type="match status" value="1"/>
</dbReference>
<dbReference type="GO" id="GO:0000287">
    <property type="term" value="F:magnesium ion binding"/>
    <property type="evidence" value="ECO:0007669"/>
    <property type="project" value="TreeGrafter"/>
</dbReference>
<protein>
    <recommendedName>
        <fullName evidence="10 11">Malate synthase G</fullName>
        <ecNumber evidence="10 11">2.3.3.9</ecNumber>
    </recommendedName>
</protein>
<reference evidence="18" key="1">
    <citation type="journal article" date="2014" name="Int. J. Syst. Evol. Microbiol.">
        <title>Complete genome sequence of Corynebacterium casei LMG S-19264T (=DSM 44701T), isolated from a smear-ripened cheese.</title>
        <authorList>
            <consortium name="US DOE Joint Genome Institute (JGI-PGF)"/>
            <person name="Walter F."/>
            <person name="Albersmeier A."/>
            <person name="Kalinowski J."/>
            <person name="Ruckert C."/>
        </authorList>
    </citation>
    <scope>NUCLEOTIDE SEQUENCE</scope>
    <source>
        <strain evidence="18">CGMCC 4.7306</strain>
    </source>
</reference>
<comment type="subcellular location">
    <subcellularLocation>
        <location evidence="10 13">Cytoplasm</location>
    </subcellularLocation>
</comment>
<feature type="active site" description="Proton donor" evidence="10 12">
    <location>
        <position position="631"/>
    </location>
</feature>
<dbReference type="GO" id="GO:0006097">
    <property type="term" value="P:glyoxylate cycle"/>
    <property type="evidence" value="ECO:0007669"/>
    <property type="project" value="UniProtKB-UniRule"/>
</dbReference>
<keyword evidence="19" id="KW-1185">Reference proteome</keyword>
<feature type="binding site" evidence="10">
    <location>
        <begin position="126"/>
        <end position="127"/>
    </location>
    <ligand>
        <name>acetyl-CoA</name>
        <dbReference type="ChEBI" id="CHEBI:57288"/>
    </ligand>
</feature>
<dbReference type="Pfam" id="PF20659">
    <property type="entry name" value="MS_C"/>
    <property type="match status" value="1"/>
</dbReference>
<dbReference type="InterPro" id="IPR044856">
    <property type="entry name" value="Malate_synth_C_sf"/>
</dbReference>
<comment type="similarity">
    <text evidence="10 13">Belongs to the malate synthase family. GlcB subfamily.</text>
</comment>
<dbReference type="InterPro" id="IPR048355">
    <property type="entry name" value="MS_C"/>
</dbReference>
<evidence type="ECO:0000256" key="4">
    <source>
        <dbReference type="ARBA" id="ARBA00022532"/>
    </source>
</evidence>
<keyword evidence="3 10" id="KW-0963">Cytoplasm</keyword>
<feature type="binding site" evidence="10">
    <location>
        <begin position="458"/>
        <end position="461"/>
    </location>
    <ligand>
        <name>glyoxylate</name>
        <dbReference type="ChEBI" id="CHEBI:36655"/>
    </ligand>
</feature>
<dbReference type="InterPro" id="IPR001465">
    <property type="entry name" value="Malate_synthase_TIM"/>
</dbReference>
<keyword evidence="6 10" id="KW-0479">Metal-binding</keyword>
<dbReference type="InterPro" id="IPR006253">
    <property type="entry name" value="Malate_synthG"/>
</dbReference>
<evidence type="ECO:0000256" key="2">
    <source>
        <dbReference type="ARBA" id="ARBA00022435"/>
    </source>
</evidence>
<feature type="domain" description="Malate synthase G alpha-beta insertion" evidence="16">
    <location>
        <begin position="161"/>
        <end position="236"/>
    </location>
</feature>
<dbReference type="GO" id="GO:0009436">
    <property type="term" value="P:glyoxylate catabolic process"/>
    <property type="evidence" value="ECO:0007669"/>
    <property type="project" value="TreeGrafter"/>
</dbReference>
<feature type="binding site" evidence="10">
    <location>
        <position position="341"/>
    </location>
    <ligand>
        <name>glyoxylate</name>
        <dbReference type="ChEBI" id="CHEBI:36655"/>
    </ligand>
</feature>
<evidence type="ECO:0000256" key="1">
    <source>
        <dbReference type="ARBA" id="ARBA00001946"/>
    </source>
</evidence>
<dbReference type="AlphaFoldDB" id="A0A917W5P8"/>
<keyword evidence="4 10" id="KW-0816">Tricarboxylic acid cycle</keyword>
<evidence type="ECO:0000256" key="13">
    <source>
        <dbReference type="RuleBase" id="RU003572"/>
    </source>
</evidence>
<dbReference type="InterPro" id="IPR046363">
    <property type="entry name" value="MS_N_TIM-barrel_dom"/>
</dbReference>
<feature type="active site" description="Proton acceptor" evidence="10 12">
    <location>
        <position position="341"/>
    </location>
</feature>
<dbReference type="Gene3D" id="1.20.1220.12">
    <property type="entry name" value="Malate synthase, domain III"/>
    <property type="match status" value="1"/>
</dbReference>
<dbReference type="EC" id="2.3.3.9" evidence="10 11"/>
<dbReference type="NCBIfam" id="TIGR01345">
    <property type="entry name" value="malate_syn_G"/>
    <property type="match status" value="1"/>
</dbReference>
<evidence type="ECO:0000256" key="8">
    <source>
        <dbReference type="ARBA" id="ARBA00023097"/>
    </source>
</evidence>
<dbReference type="NCBIfam" id="NF002825">
    <property type="entry name" value="PRK02999.1"/>
    <property type="match status" value="1"/>
</dbReference>
<evidence type="ECO:0000256" key="12">
    <source>
        <dbReference type="PIRSR" id="PIRSR601465-50"/>
    </source>
</evidence>
<dbReference type="HAMAP" id="MF_00641">
    <property type="entry name" value="Malate_synth_G"/>
    <property type="match status" value="1"/>
</dbReference>
<evidence type="ECO:0000256" key="6">
    <source>
        <dbReference type="ARBA" id="ARBA00022723"/>
    </source>
</evidence>
<feature type="modified residue" description="Cysteine sulfenic acid (-SOH)" evidence="10">
    <location>
        <position position="617"/>
    </location>
</feature>
<dbReference type="InterPro" id="IPR048357">
    <property type="entry name" value="MSG_insertion"/>
</dbReference>
<comment type="catalytic activity">
    <reaction evidence="9 10 13">
        <text>glyoxylate + acetyl-CoA + H2O = (S)-malate + CoA + H(+)</text>
        <dbReference type="Rhea" id="RHEA:18181"/>
        <dbReference type="ChEBI" id="CHEBI:15377"/>
        <dbReference type="ChEBI" id="CHEBI:15378"/>
        <dbReference type="ChEBI" id="CHEBI:15589"/>
        <dbReference type="ChEBI" id="CHEBI:36655"/>
        <dbReference type="ChEBI" id="CHEBI:57287"/>
        <dbReference type="ChEBI" id="CHEBI:57288"/>
        <dbReference type="EC" id="2.3.3.9"/>
    </reaction>
</comment>
<feature type="binding site" evidence="10">
    <location>
        <position position="461"/>
    </location>
    <ligand>
        <name>Mg(2+)</name>
        <dbReference type="ChEBI" id="CHEBI:18420"/>
    </ligand>
</feature>
<evidence type="ECO:0000256" key="10">
    <source>
        <dbReference type="HAMAP-Rule" id="MF_00641"/>
    </source>
</evidence>
<reference evidence="18" key="2">
    <citation type="submission" date="2020-09" db="EMBL/GenBank/DDBJ databases">
        <authorList>
            <person name="Sun Q."/>
            <person name="Zhou Y."/>
        </authorList>
    </citation>
    <scope>NUCLEOTIDE SEQUENCE</scope>
    <source>
        <strain evidence="18">CGMCC 4.7306</strain>
    </source>
</reference>
<feature type="binding site" evidence="10">
    <location>
        <position position="277"/>
    </location>
    <ligand>
        <name>acetyl-CoA</name>
        <dbReference type="ChEBI" id="CHEBI:57288"/>
    </ligand>
</feature>
<dbReference type="GO" id="GO:0006099">
    <property type="term" value="P:tricarboxylic acid cycle"/>
    <property type="evidence" value="ECO:0007669"/>
    <property type="project" value="UniProtKB-KW"/>
</dbReference>
<evidence type="ECO:0000313" key="18">
    <source>
        <dbReference type="EMBL" id="GGL72601.1"/>
    </source>
</evidence>
<dbReference type="Pfam" id="PF20656">
    <property type="entry name" value="MS_N"/>
    <property type="match status" value="1"/>
</dbReference>
<accession>A0A917W5P8</accession>
<evidence type="ECO:0000256" key="3">
    <source>
        <dbReference type="ARBA" id="ARBA00022490"/>
    </source>
</evidence>
<evidence type="ECO:0000259" key="15">
    <source>
        <dbReference type="Pfam" id="PF20656"/>
    </source>
</evidence>
<feature type="binding site" evidence="10">
    <location>
        <position position="314"/>
    </location>
    <ligand>
        <name>acetyl-CoA</name>
        <dbReference type="ChEBI" id="CHEBI:57288"/>
    </ligand>
</feature>
<evidence type="ECO:0000256" key="5">
    <source>
        <dbReference type="ARBA" id="ARBA00022679"/>
    </source>
</evidence>
<comment type="subunit">
    <text evidence="10">Monomer.</text>
</comment>
<feature type="binding site" evidence="10">
    <location>
        <position position="433"/>
    </location>
    <ligand>
        <name>glyoxylate</name>
        <dbReference type="ChEBI" id="CHEBI:36655"/>
    </ligand>
</feature>
<proteinExistence type="inferred from homology"/>
<keyword evidence="8 10" id="KW-0558">Oxidation</keyword>
<sequence length="731" mass="79956">MSDTERVEVAGLSVAAGLHRFVEDVALPGSGLESGSFWSGVATIFADLAPRIDRLLADRDEIQAKIDDYHRAAPGQVDEDKYLDFLTDIGYLVDDKGDVRVDTGNVDTEIAEQAGPQLVVPLLNKRYAANAVNARWGSLYDALYGTDAIDQSGDQSPGTDYNPLRGAAVVDRVRDFLDSVAPLADGSHRNATSYAISGGRLAVEQSDNGTVGLADPDQFVGYRGDPAAPESVILLHNRLHLEILIDRRAPIGRDDPAGIKDVLVESAVTTIMDLEDSIAAVDTEDKVLGYTNWLQLMAGTLSAEVTKAGRTFTRRMNPDRDYTAPDGSPATLRGRSLLFVRHVGHHMNTDAILDNAGNQVPEGILDAIMTGLGSLRDLQSRTQLNNSLTGSMYVVKPKMHGPDEVALTADIFAHVEELLGLAPLTIKLGIMDEERRTSANLVASLVPARDRIVFINTGFLDRTGDEIHTSMYAGPVVRKAEMKSQPWITAYEDRNVDIGIRAGLPGRAQIGKGMWAMPDLMADMLEQKVQQPLAGATTAWVPSPTAATLHALHYHQVDVFARQQELASRPPTDRRELLRIPLAARDYTAEERQVEIDNNIQGVLGYVVRWVDQGIGCSKVPDIDDVALMEDRATCRISSQHVANWLLHGLVSRDQVEETLRRMAVKVDEQNSGDPDYRPMAPGYDGEAFLAARALIIEGTAQPNGYTEPILHRYRRQVKDKLITEPVRSAS</sequence>
<dbReference type="InterPro" id="IPR011076">
    <property type="entry name" value="Malate_synth_sf"/>
</dbReference>
<dbReference type="Pfam" id="PF20658">
    <property type="entry name" value="MSG_insertion"/>
    <property type="match status" value="1"/>
</dbReference>
<evidence type="ECO:0000256" key="11">
    <source>
        <dbReference type="NCBIfam" id="TIGR01345"/>
    </source>
</evidence>
<keyword evidence="7 10" id="KW-0460">Magnesium</keyword>
<evidence type="ECO:0000256" key="9">
    <source>
        <dbReference type="ARBA" id="ARBA00047918"/>
    </source>
</evidence>
<feature type="binding site" evidence="10">
    <location>
        <position position="433"/>
    </location>
    <ligand>
        <name>Mg(2+)</name>
        <dbReference type="ChEBI" id="CHEBI:18420"/>
    </ligand>
</feature>
<dbReference type="SUPFAM" id="SSF51645">
    <property type="entry name" value="Malate synthase G"/>
    <property type="match status" value="1"/>
</dbReference>
<organism evidence="18 19">
    <name type="scientific">Microlunatus endophyticus</name>
    <dbReference type="NCBI Taxonomy" id="1716077"/>
    <lineage>
        <taxon>Bacteria</taxon>
        <taxon>Bacillati</taxon>
        <taxon>Actinomycetota</taxon>
        <taxon>Actinomycetes</taxon>
        <taxon>Propionibacteriales</taxon>
        <taxon>Propionibacteriaceae</taxon>
        <taxon>Microlunatus</taxon>
    </lineage>
</organism>
<comment type="cofactor">
    <cofactor evidence="1 10">
        <name>Mg(2+)</name>
        <dbReference type="ChEBI" id="CHEBI:18420"/>
    </cofactor>
</comment>
<dbReference type="PANTHER" id="PTHR42739">
    <property type="entry name" value="MALATE SYNTHASE G"/>
    <property type="match status" value="1"/>
</dbReference>
<dbReference type="PANTHER" id="PTHR42739:SF1">
    <property type="entry name" value="MALATE SYNTHASE G"/>
    <property type="match status" value="1"/>
</dbReference>
<comment type="caution">
    <text evidence="10">Lacks conserved residue(s) required for the propagation of feature annotation.</text>
</comment>
<dbReference type="EMBL" id="BMMZ01000009">
    <property type="protein sequence ID" value="GGL72601.1"/>
    <property type="molecule type" value="Genomic_DNA"/>
</dbReference>
<feature type="binding site" evidence="10">
    <location>
        <position position="542"/>
    </location>
    <ligand>
        <name>acetyl-CoA</name>
        <dbReference type="ChEBI" id="CHEBI:57288"/>
    </ligand>
</feature>
<comment type="pathway">
    <text evidence="10 13">Carbohydrate metabolism; glyoxylate cycle; (S)-malate from isocitrate: step 2/2.</text>
</comment>
<dbReference type="InterPro" id="IPR048356">
    <property type="entry name" value="MS_N"/>
</dbReference>
<evidence type="ECO:0000259" key="16">
    <source>
        <dbReference type="Pfam" id="PF20658"/>
    </source>
</evidence>